<feature type="region of interest" description="Disordered" evidence="1">
    <location>
        <begin position="113"/>
        <end position="152"/>
    </location>
</feature>
<protein>
    <submittedName>
        <fullName evidence="3">Uncharacterized protein</fullName>
    </submittedName>
</protein>
<dbReference type="GeneID" id="27723931"/>
<proteinExistence type="predicted"/>
<dbReference type="VEuPathDB" id="FungiDB:SAPIO_CDS4859"/>
<feature type="compositionally biased region" description="Polar residues" evidence="1">
    <location>
        <begin position="113"/>
        <end position="135"/>
    </location>
</feature>
<evidence type="ECO:0000256" key="1">
    <source>
        <dbReference type="SAM" id="MobiDB-lite"/>
    </source>
</evidence>
<evidence type="ECO:0000313" key="3">
    <source>
        <dbReference type="EMBL" id="KEZ43189.1"/>
    </source>
</evidence>
<feature type="transmembrane region" description="Helical" evidence="2">
    <location>
        <begin position="85"/>
        <end position="105"/>
    </location>
</feature>
<reference evidence="3 4" key="1">
    <citation type="journal article" date="2014" name="Genome Announc.">
        <title>Draft genome sequence of the pathogenic fungus Scedosporium apiospermum.</title>
        <authorList>
            <person name="Vandeputte P."/>
            <person name="Ghamrawi S."/>
            <person name="Rechenmann M."/>
            <person name="Iltis A."/>
            <person name="Giraud S."/>
            <person name="Fleury M."/>
            <person name="Thornton C."/>
            <person name="Delhaes L."/>
            <person name="Meyer W."/>
            <person name="Papon N."/>
            <person name="Bouchara J.P."/>
        </authorList>
    </citation>
    <scope>NUCLEOTIDE SEQUENCE [LARGE SCALE GENOMIC DNA]</scope>
    <source>
        <strain evidence="3 4">IHEM 14462</strain>
    </source>
</reference>
<keyword evidence="2" id="KW-0812">Transmembrane</keyword>
<name>A0A084G777_PSEDA</name>
<accession>A0A084G777</accession>
<organism evidence="3 4">
    <name type="scientific">Pseudallescheria apiosperma</name>
    <name type="common">Scedosporium apiospermum</name>
    <dbReference type="NCBI Taxonomy" id="563466"/>
    <lineage>
        <taxon>Eukaryota</taxon>
        <taxon>Fungi</taxon>
        <taxon>Dikarya</taxon>
        <taxon>Ascomycota</taxon>
        <taxon>Pezizomycotina</taxon>
        <taxon>Sordariomycetes</taxon>
        <taxon>Hypocreomycetidae</taxon>
        <taxon>Microascales</taxon>
        <taxon>Microascaceae</taxon>
        <taxon>Scedosporium</taxon>
    </lineage>
</organism>
<keyword evidence="2" id="KW-1133">Transmembrane helix</keyword>
<dbReference type="OMA" id="ASECNAW"/>
<keyword evidence="4" id="KW-1185">Reference proteome</keyword>
<dbReference type="OrthoDB" id="5244249at2759"/>
<dbReference type="HOGENOM" id="CLU_1111303_0_0_1"/>
<evidence type="ECO:0000313" key="4">
    <source>
        <dbReference type="Proteomes" id="UP000028545"/>
    </source>
</evidence>
<dbReference type="RefSeq" id="XP_016642988.1">
    <property type="nucleotide sequence ID" value="XM_016787313.1"/>
</dbReference>
<dbReference type="KEGG" id="sapo:SAPIO_CDS4859"/>
<comment type="caution">
    <text evidence="3">The sequence shown here is derived from an EMBL/GenBank/DDBJ whole genome shotgun (WGS) entry which is preliminary data.</text>
</comment>
<dbReference type="AlphaFoldDB" id="A0A084G777"/>
<evidence type="ECO:0000256" key="2">
    <source>
        <dbReference type="SAM" id="Phobius"/>
    </source>
</evidence>
<sequence>MGEENAENPQDQHLWAEFEPNTAPQVSIESGLEVAVLIEPDAAPVRPSAQASAGEGAVTQATQVTWSSTPAGILRKLGSRKAMPWIGLGIFICIAIAVGISVPLVRGRVDATNASTTSEGPPLVTNTGASQSVTGSAVPPDSQPSGSSGCSKENYVPSVDWVGIRDGQGWDFELEAVGSAQKCCVYCYEAASECNAWLFIPSTRPGPDCTVITGTLPAEVHAQMREETQEPAREGESRTWP</sequence>
<keyword evidence="2" id="KW-0472">Membrane</keyword>
<dbReference type="Proteomes" id="UP000028545">
    <property type="component" value="Unassembled WGS sequence"/>
</dbReference>
<dbReference type="EMBL" id="JOWA01000095">
    <property type="protein sequence ID" value="KEZ43189.1"/>
    <property type="molecule type" value="Genomic_DNA"/>
</dbReference>
<gene>
    <name evidence="3" type="ORF">SAPIO_CDS4859</name>
</gene>